<geneLocation type="plasmid" evidence="1 2">
    <name>p-r.curvispora1</name>
</geneLocation>
<dbReference type="AlphaFoldDB" id="A0A7H0F5W2"/>
<dbReference type="SUPFAM" id="SSF47598">
    <property type="entry name" value="Ribbon-helix-helix"/>
    <property type="match status" value="1"/>
</dbReference>
<evidence type="ECO:0000313" key="1">
    <source>
        <dbReference type="EMBL" id="QNP31428.1"/>
    </source>
</evidence>
<protein>
    <submittedName>
        <fullName evidence="1">Uncharacterized protein</fullName>
    </submittedName>
</protein>
<dbReference type="GO" id="GO:0006355">
    <property type="term" value="P:regulation of DNA-templated transcription"/>
    <property type="evidence" value="ECO:0007669"/>
    <property type="project" value="InterPro"/>
</dbReference>
<dbReference type="KEGG" id="ccur:IAR63_17725"/>
<keyword evidence="1" id="KW-0614">Plasmid</keyword>
<proteinExistence type="predicted"/>
<dbReference type="Gene3D" id="1.10.1220.10">
    <property type="entry name" value="Met repressor-like"/>
    <property type="match status" value="1"/>
</dbReference>
<name>A0A7H0F5W2_9CYAN</name>
<organism evidence="1 2">
    <name type="scientific">Cylindrospermopsis curvispora GIHE-G1</name>
    <dbReference type="NCBI Taxonomy" id="2666332"/>
    <lineage>
        <taxon>Bacteria</taxon>
        <taxon>Bacillati</taxon>
        <taxon>Cyanobacteriota</taxon>
        <taxon>Cyanophyceae</taxon>
        <taxon>Nostocales</taxon>
        <taxon>Aphanizomenonaceae</taxon>
        <taxon>Cylindrospermopsis</taxon>
    </lineage>
</organism>
<dbReference type="InterPro" id="IPR013321">
    <property type="entry name" value="Arc_rbn_hlx_hlx"/>
</dbReference>
<reference evidence="1 2" key="1">
    <citation type="submission" date="2020-08" db="EMBL/GenBank/DDBJ databases">
        <title>Complete genome sequence of Raphidiopsis curvispora isolated from drinking water reservoir in South Korea.</title>
        <authorList>
            <person name="Jeong J."/>
        </authorList>
    </citation>
    <scope>NUCLEOTIDE SEQUENCE [LARGE SCALE GENOMIC DNA]</scope>
    <source>
        <strain evidence="1 2">GIHE-G1</strain>
        <plasmid evidence="1 2">p-r.curvispora1</plasmid>
    </source>
</reference>
<gene>
    <name evidence="1" type="ORF">IAR63_17725</name>
</gene>
<dbReference type="Proteomes" id="UP000516013">
    <property type="component" value="Plasmid p-r.curvispora1"/>
</dbReference>
<accession>A0A7H0F5W2</accession>
<evidence type="ECO:0000313" key="2">
    <source>
        <dbReference type="Proteomes" id="UP000516013"/>
    </source>
</evidence>
<keyword evidence="2" id="KW-1185">Reference proteome</keyword>
<dbReference type="InterPro" id="IPR010985">
    <property type="entry name" value="Ribbon_hlx_hlx"/>
</dbReference>
<sequence>MPKKTSNPEDVPFSVQLRLTPEEKTRLMIIAIKKGKTLSQWISQELKDYLAKKTDDIQ</sequence>
<dbReference type="EMBL" id="CP060823">
    <property type="protein sequence ID" value="QNP31428.1"/>
    <property type="molecule type" value="Genomic_DNA"/>
</dbReference>
<dbReference type="RefSeq" id="WP_187707593.1">
    <property type="nucleotide sequence ID" value="NZ_CP060823.1"/>
</dbReference>